<feature type="compositionally biased region" description="Polar residues" evidence="1">
    <location>
        <begin position="357"/>
        <end position="371"/>
    </location>
</feature>
<protein>
    <recommendedName>
        <fullName evidence="4">Hsp70 protein</fullName>
    </recommendedName>
</protein>
<feature type="compositionally biased region" description="Low complexity" evidence="1">
    <location>
        <begin position="468"/>
        <end position="495"/>
    </location>
</feature>
<dbReference type="Gene3D" id="3.30.420.40">
    <property type="match status" value="2"/>
</dbReference>
<organism evidence="2 3">
    <name type="scientific">Rhodococcoides kroppenstedtii</name>
    <dbReference type="NCBI Taxonomy" id="293050"/>
    <lineage>
        <taxon>Bacteria</taxon>
        <taxon>Bacillati</taxon>
        <taxon>Actinomycetota</taxon>
        <taxon>Actinomycetes</taxon>
        <taxon>Mycobacteriales</taxon>
        <taxon>Nocardiaceae</taxon>
        <taxon>Rhodococcoides</taxon>
    </lineage>
</organism>
<dbReference type="Proteomes" id="UP000182054">
    <property type="component" value="Unassembled WGS sequence"/>
</dbReference>
<reference evidence="2 3" key="1">
    <citation type="submission" date="2016-10" db="EMBL/GenBank/DDBJ databases">
        <authorList>
            <person name="de Groot N.N."/>
        </authorList>
    </citation>
    <scope>NUCLEOTIDE SEQUENCE [LARGE SCALE GENOMIC DNA]</scope>
    <source>
        <strain evidence="2 3">DSM 44908</strain>
    </source>
</reference>
<proteinExistence type="predicted"/>
<sequence length="505" mass="50579">MPAQLFGVTMSTGVVRGATVSETGELLAVTERPVSMDRALDNACDAALELAAAAGHDAPVMAIGGDPEDWVGRGGVRLVGECDAFLAAARVEGCVDDARVIAVVDVGRVGTRIHLLDTLTGRLISSVGTDEFSGDALTMAVTSYLWSTYGAAERGGSAEMAGLAAAADRAVRMLGTERAVDLSGPFVTDPVRLRRSEFDAIVADCAVRVQPLIDDAVRLGAQVVLLVGGCAESTSVVDVIAHRTAAPVRAPRHPAAFSAMGAANLSTVIPSARLFAAPRSIPAQRVPVVERPAAEAVETGPAPIGAHAAAERRRSPRVAAVAGTAALVAVATLGAAAGASERVPVDVRATDRVVATSGVSTPDATPAQTRPQGAAPAPTSTDTTTATTAPTLPLTDVAGTVTSPPSVTTSTDPRQPSASAPSSARPDTAPAAGGPSGPGRSSAANGGGGRDTTPTRDRDDDPTPRPPASTSAPGTSATTSPPAATTTVRPSTSSAPPKPTTTPTH</sequence>
<dbReference type="Gene3D" id="3.90.640.10">
    <property type="entry name" value="Actin, Chain A, domain 4"/>
    <property type="match status" value="1"/>
</dbReference>
<feature type="compositionally biased region" description="Basic and acidic residues" evidence="1">
    <location>
        <begin position="453"/>
        <end position="463"/>
    </location>
</feature>
<dbReference type="AlphaFoldDB" id="A0A1I0TRZ2"/>
<accession>A0A1I0TRZ2</accession>
<evidence type="ECO:0000313" key="2">
    <source>
        <dbReference type="EMBL" id="SFA54490.1"/>
    </source>
</evidence>
<dbReference type="EMBL" id="FOJN01000009">
    <property type="protein sequence ID" value="SFA54490.1"/>
    <property type="molecule type" value="Genomic_DNA"/>
</dbReference>
<name>A0A1I0TRZ2_9NOCA</name>
<dbReference type="RefSeq" id="WP_139203939.1">
    <property type="nucleotide sequence ID" value="NZ_FOJN01000009.1"/>
</dbReference>
<dbReference type="OrthoDB" id="4569948at2"/>
<feature type="compositionally biased region" description="Low complexity" evidence="1">
    <location>
        <begin position="374"/>
        <end position="444"/>
    </location>
</feature>
<evidence type="ECO:0000313" key="3">
    <source>
        <dbReference type="Proteomes" id="UP000182054"/>
    </source>
</evidence>
<evidence type="ECO:0008006" key="4">
    <source>
        <dbReference type="Google" id="ProtNLM"/>
    </source>
</evidence>
<feature type="region of interest" description="Disordered" evidence="1">
    <location>
        <begin position="356"/>
        <end position="505"/>
    </location>
</feature>
<dbReference type="GeneID" id="85486299"/>
<feature type="region of interest" description="Disordered" evidence="1">
    <location>
        <begin position="293"/>
        <end position="313"/>
    </location>
</feature>
<gene>
    <name evidence="2" type="ORF">SAMN05444374_10931</name>
</gene>
<feature type="compositionally biased region" description="Pro residues" evidence="1">
    <location>
        <begin position="496"/>
        <end position="505"/>
    </location>
</feature>
<dbReference type="SUPFAM" id="SSF53067">
    <property type="entry name" value="Actin-like ATPase domain"/>
    <property type="match status" value="1"/>
</dbReference>
<dbReference type="InterPro" id="IPR043129">
    <property type="entry name" value="ATPase_NBD"/>
</dbReference>
<evidence type="ECO:0000256" key="1">
    <source>
        <dbReference type="SAM" id="MobiDB-lite"/>
    </source>
</evidence>